<sequence>MSLRLRITIIALLTALAAGCATPGQHKDSAPAGEDSIIRTMAPVGSDAERKQRELDETSTGIAIGSKGKDPSKPPAKGEVELGTGKFINEQAAKALTPKAAADGQITFNFDNTPIQAVVQNILGELLKRNYTIAPGVQGNVTFSTAKPINLDQAMSILEMLLSWTKNSLVFKDGRYIVTAVADAIPGNLAPTISAPTLPNGYSVRVFPLKYVSPTEMAKILKPYARADAVVSADAARSMMVLAGNQGELENYARVIQIFDVDWLKGMSVGVYALQHAEVAKIMTEMDKIFGATGESPLAGMFRFIPIDSTNSVVVITPQVTYLEQAEKWLHRLDVGAGDSATQLYVYDVKNVKAVDLSDHLISIFIGGSSSSGARRTSTSGSVAPGLRSSSIGGAGGGIGGSTLGGSSLGGGVGGATTGLNQARTNNLPTNAGANGGSAPAASGGAAAKDSDIRITAVEENNQLLIMATPFEWDSITSAIRRLDVPPLQVQIEAKVLEVILSGDLNYGVQWYLNGLIGTGAGSAEANGNYNYNPPGVNNGRDFTGNSHDRHRTSLGATTAGPGPVANGGLFYSFLNKNFEVAINALQTKGLTKALATPSLVVMNNQSATIMSGSQIPITTVSLAPGVIGTTGTGTSTTSSSYNSVNYISTGTTLTITPRVNPGGLVYMDIQQEVSSPAQAAPGANPAINQRQLQTQVAVQSGETVLLGGLIQENNSTVETGLPGLVNIPIIGKLFGNTTNHRDRTELIILITPRVIRNQEEARTMTEEYQNKFESLAPLRAKGTVLAPPVPTSSPDAPIKNTNGSDKGFVPAETVPMPNPDKQH</sequence>
<keyword evidence="3 10" id="KW-0813">Transport</keyword>
<dbReference type="Pfam" id="PF03958">
    <property type="entry name" value="Secretin_N"/>
    <property type="match status" value="1"/>
</dbReference>
<protein>
    <submittedName>
        <fullName evidence="16">Type II secretion system protein GspD</fullName>
    </submittedName>
</protein>
<organism evidence="16 17">
    <name type="scientific">Pseudolysobacter antarcticus</name>
    <dbReference type="NCBI Taxonomy" id="2511995"/>
    <lineage>
        <taxon>Bacteria</taxon>
        <taxon>Pseudomonadati</taxon>
        <taxon>Pseudomonadota</taxon>
        <taxon>Gammaproteobacteria</taxon>
        <taxon>Lysobacterales</taxon>
        <taxon>Rhodanobacteraceae</taxon>
        <taxon>Pseudolysobacter</taxon>
    </lineage>
</organism>
<dbReference type="InterPro" id="IPR001775">
    <property type="entry name" value="GspD/PilQ"/>
</dbReference>
<evidence type="ECO:0000256" key="11">
    <source>
        <dbReference type="SAM" id="MobiDB-lite"/>
    </source>
</evidence>
<keyword evidence="4" id="KW-1134">Transmembrane beta strand</keyword>
<comment type="subcellular location">
    <subcellularLocation>
        <location evidence="1 10">Cell outer membrane</location>
    </subcellularLocation>
</comment>
<feature type="region of interest" description="Disordered" evidence="11">
    <location>
        <begin position="415"/>
        <end position="445"/>
    </location>
</feature>
<dbReference type="PANTHER" id="PTHR30332">
    <property type="entry name" value="PROBABLE GENERAL SECRETION PATHWAY PROTEIN D"/>
    <property type="match status" value="1"/>
</dbReference>
<evidence type="ECO:0000256" key="5">
    <source>
        <dbReference type="ARBA" id="ARBA00022692"/>
    </source>
</evidence>
<evidence type="ECO:0000256" key="7">
    <source>
        <dbReference type="ARBA" id="ARBA00022927"/>
    </source>
</evidence>
<name>A0A411HMT5_9GAMM</name>
<dbReference type="InterPro" id="IPR038591">
    <property type="entry name" value="NolW-like_sf"/>
</dbReference>
<dbReference type="PRINTS" id="PR01032">
    <property type="entry name" value="PHAGEIV"/>
</dbReference>
<reference evidence="16 17" key="1">
    <citation type="submission" date="2019-01" db="EMBL/GenBank/DDBJ databases">
        <title>Pseudolysobacter antarctica gen. nov., sp. nov., isolated from Fildes Peninsula, Antarctica.</title>
        <authorList>
            <person name="Wei Z."/>
            <person name="Peng F."/>
        </authorList>
    </citation>
    <scope>NUCLEOTIDE SEQUENCE [LARGE SCALE GENOMIC DNA]</scope>
    <source>
        <strain evidence="16 17">AQ6-296</strain>
    </source>
</reference>
<dbReference type="InterPro" id="IPR005644">
    <property type="entry name" value="NolW-like"/>
</dbReference>
<evidence type="ECO:0000313" key="17">
    <source>
        <dbReference type="Proteomes" id="UP000291562"/>
    </source>
</evidence>
<feature type="compositionally biased region" description="Basic and acidic residues" evidence="11">
    <location>
        <begin position="67"/>
        <end position="77"/>
    </location>
</feature>
<feature type="region of interest" description="Disordered" evidence="11">
    <location>
        <begin position="784"/>
        <end position="824"/>
    </location>
</feature>
<evidence type="ECO:0000256" key="9">
    <source>
        <dbReference type="ARBA" id="ARBA00023237"/>
    </source>
</evidence>
<evidence type="ECO:0000256" key="2">
    <source>
        <dbReference type="ARBA" id="ARBA00006980"/>
    </source>
</evidence>
<dbReference type="KEGG" id="xbc:ELE36_16330"/>
<evidence type="ECO:0000259" key="13">
    <source>
        <dbReference type="Pfam" id="PF00263"/>
    </source>
</evidence>
<dbReference type="Pfam" id="PF21305">
    <property type="entry name" value="type_II_gspD_N0"/>
    <property type="match status" value="1"/>
</dbReference>
<keyword evidence="9" id="KW-0998">Cell outer membrane</keyword>
<dbReference type="GO" id="GO:0015628">
    <property type="term" value="P:protein secretion by the type II secretion system"/>
    <property type="evidence" value="ECO:0007669"/>
    <property type="project" value="InterPro"/>
</dbReference>
<feature type="domain" description="Type II/III secretion system secretin-like" evidence="13">
    <location>
        <begin position="585"/>
        <end position="757"/>
    </location>
</feature>
<keyword evidence="8" id="KW-0472">Membrane</keyword>
<dbReference type="Proteomes" id="UP000291562">
    <property type="component" value="Chromosome"/>
</dbReference>
<feature type="domain" description="NolW-like" evidence="14">
    <location>
        <begin position="204"/>
        <end position="263"/>
    </location>
</feature>
<dbReference type="AlphaFoldDB" id="A0A411HMT5"/>
<evidence type="ECO:0000256" key="6">
    <source>
        <dbReference type="ARBA" id="ARBA00022729"/>
    </source>
</evidence>
<dbReference type="InterPro" id="IPR049371">
    <property type="entry name" value="GspD-like_N0"/>
</dbReference>
<dbReference type="Gene3D" id="3.55.50.30">
    <property type="match status" value="1"/>
</dbReference>
<evidence type="ECO:0000259" key="14">
    <source>
        <dbReference type="Pfam" id="PF03958"/>
    </source>
</evidence>
<dbReference type="GO" id="GO:0009279">
    <property type="term" value="C:cell outer membrane"/>
    <property type="evidence" value="ECO:0007669"/>
    <property type="project" value="UniProtKB-SubCell"/>
</dbReference>
<evidence type="ECO:0000256" key="12">
    <source>
        <dbReference type="SAM" id="SignalP"/>
    </source>
</evidence>
<dbReference type="RefSeq" id="WP_129835152.1">
    <property type="nucleotide sequence ID" value="NZ_CP035704.1"/>
</dbReference>
<proteinExistence type="inferred from homology"/>
<dbReference type="NCBIfam" id="TIGR02517">
    <property type="entry name" value="type_II_gspD"/>
    <property type="match status" value="1"/>
</dbReference>
<dbReference type="PANTHER" id="PTHR30332:SF25">
    <property type="entry name" value="SECRETIN XPSD"/>
    <property type="match status" value="1"/>
</dbReference>
<gene>
    <name evidence="16" type="primary">gspD</name>
    <name evidence="16" type="ORF">ELE36_16330</name>
</gene>
<feature type="compositionally biased region" description="Low complexity" evidence="11">
    <location>
        <begin position="431"/>
        <end position="445"/>
    </location>
</feature>
<keyword evidence="17" id="KW-1185">Reference proteome</keyword>
<dbReference type="Gene3D" id="3.30.1370.120">
    <property type="match status" value="3"/>
</dbReference>
<evidence type="ECO:0000256" key="8">
    <source>
        <dbReference type="ARBA" id="ARBA00023136"/>
    </source>
</evidence>
<feature type="compositionally biased region" description="Polar residues" evidence="11">
    <location>
        <begin position="421"/>
        <end position="430"/>
    </location>
</feature>
<feature type="signal peptide" evidence="12">
    <location>
        <begin position="1"/>
        <end position="20"/>
    </location>
</feature>
<feature type="domain" description="GspD-like N0" evidence="15">
    <location>
        <begin position="109"/>
        <end position="163"/>
    </location>
</feature>
<evidence type="ECO:0000259" key="15">
    <source>
        <dbReference type="Pfam" id="PF21305"/>
    </source>
</evidence>
<dbReference type="GO" id="GO:0015627">
    <property type="term" value="C:type II protein secretion system complex"/>
    <property type="evidence" value="ECO:0007669"/>
    <property type="project" value="InterPro"/>
</dbReference>
<feature type="chain" id="PRO_5019049353" evidence="12">
    <location>
        <begin position="21"/>
        <end position="824"/>
    </location>
</feature>
<evidence type="ECO:0000256" key="1">
    <source>
        <dbReference type="ARBA" id="ARBA00004442"/>
    </source>
</evidence>
<dbReference type="OrthoDB" id="9775455at2"/>
<evidence type="ECO:0000256" key="4">
    <source>
        <dbReference type="ARBA" id="ARBA00022452"/>
    </source>
</evidence>
<evidence type="ECO:0000313" key="16">
    <source>
        <dbReference type="EMBL" id="QBB71795.1"/>
    </source>
</evidence>
<dbReference type="InterPro" id="IPR004846">
    <property type="entry name" value="T2SS/T3SS_dom"/>
</dbReference>
<feature type="compositionally biased region" description="Basic and acidic residues" evidence="11">
    <location>
        <begin position="47"/>
        <end position="56"/>
    </location>
</feature>
<dbReference type="InterPro" id="IPR013356">
    <property type="entry name" value="T2SS_GspD"/>
</dbReference>
<evidence type="ECO:0000256" key="3">
    <source>
        <dbReference type="ARBA" id="ARBA00022448"/>
    </source>
</evidence>
<dbReference type="EMBL" id="CP035704">
    <property type="protein sequence ID" value="QBB71795.1"/>
    <property type="molecule type" value="Genomic_DNA"/>
</dbReference>
<dbReference type="Pfam" id="PF00263">
    <property type="entry name" value="Secretin"/>
    <property type="match status" value="1"/>
</dbReference>
<feature type="region of interest" description="Disordered" evidence="11">
    <location>
        <begin position="43"/>
        <end position="77"/>
    </location>
</feature>
<dbReference type="PRINTS" id="PR00811">
    <property type="entry name" value="BCTERIALGSPD"/>
</dbReference>
<keyword evidence="7" id="KW-0653">Protein transport</keyword>
<feature type="region of interest" description="Disordered" evidence="11">
    <location>
        <begin position="369"/>
        <end position="389"/>
    </location>
</feature>
<keyword evidence="6 12" id="KW-0732">Signal</keyword>
<evidence type="ECO:0000256" key="10">
    <source>
        <dbReference type="RuleBase" id="RU004004"/>
    </source>
</evidence>
<keyword evidence="5" id="KW-0812">Transmembrane</keyword>
<dbReference type="PROSITE" id="PS51257">
    <property type="entry name" value="PROKAR_LIPOPROTEIN"/>
    <property type="match status" value="1"/>
</dbReference>
<dbReference type="InterPro" id="IPR050810">
    <property type="entry name" value="Bact_Secretion_Sys_Channel"/>
</dbReference>
<accession>A0A411HMT5</accession>
<comment type="similarity">
    <text evidence="2">Belongs to the bacterial secretin family. GSP D subfamily.</text>
</comment>